<dbReference type="Gene3D" id="1.25.40.20">
    <property type="entry name" value="Ankyrin repeat-containing domain"/>
    <property type="match status" value="1"/>
</dbReference>
<feature type="region of interest" description="Disordered" evidence="4">
    <location>
        <begin position="394"/>
        <end position="746"/>
    </location>
</feature>
<keyword evidence="2" id="KW-0040">ANK repeat</keyword>
<keyword evidence="7" id="KW-1185">Reference proteome</keyword>
<feature type="coiled-coil region" evidence="3">
    <location>
        <begin position="151"/>
        <end position="189"/>
    </location>
</feature>
<dbReference type="InterPro" id="IPR002110">
    <property type="entry name" value="Ankyrin_rpt"/>
</dbReference>
<feature type="domain" description="J" evidence="5">
    <location>
        <begin position="6"/>
        <end position="74"/>
    </location>
</feature>
<sequence length="746" mass="87091">MDKYNEAFAMFGLTPEAEESVTAKAYKKLALQWHPDRNHGRYEESTAKFQEIGAAYEVCQQFYAMRKEGWHSYRGRDEEEDIIELSAEEIAMFYQFLFEEIFAGRYNREKTRQYKRARTGKSGASVFTFSEGFADAQERQQANTARQAQERDEYLARVRDFEREIEAEKAEQRRLVKEANAEAKRVTQAYVDAFQAATKGDRTSLERLVSEFKLDVNHRSGKKATPYTLLLAAAQSTQDTAKVVEFLLGKGADVSLTNGDDLTAFHLACSSGNIFAAKVLLAHKDVHPSRAARNGMTPLQLALKSRSLEMLQLVLKDATVHDVERCWKRTDISDGMRNILESKNGFTEPSKVESKSGKPTRDAQRKLAEEAKRARIKEEERRADVNRQIKLEKAERQKAEDERRRKAKEEEQQQQILRDLEERRRKEKEEKRQLEELASKQKEAKEKERQRLTEEKTRRRRVEEDKRVEQMKREQEKRKEKEQRAKLLAEEERRRRIEEEQKIEQTREEEKRLREAEKREQRRRRRRVEDDEKSVRARREPEQARQRREYEERLAPAAELSQRQEPERKRVARRTYEHSTHATSVQSTKACKEPHSQRGLGENFAEAQNQRELEAARRAEQSARDRARAASLRLKKLEEENKLKVEMSGARRAEQDRTRQQQESLRTETSSAFNSRTLVEDVQTRPTSDDLFEAPRSRNVIPDGFSTPPTSMSTFVPPGYRGRGRGRGRGSRGRGRGHIFARGGVE</sequence>
<feature type="compositionally biased region" description="Basic residues" evidence="4">
    <location>
        <begin position="722"/>
        <end position="739"/>
    </location>
</feature>
<feature type="compositionally biased region" description="Basic and acidic residues" evidence="4">
    <location>
        <begin position="527"/>
        <end position="554"/>
    </location>
</feature>
<feature type="compositionally biased region" description="Basic and acidic residues" evidence="4">
    <location>
        <begin position="635"/>
        <end position="660"/>
    </location>
</feature>
<dbReference type="InterPro" id="IPR001623">
    <property type="entry name" value="DnaJ_domain"/>
</dbReference>
<feature type="compositionally biased region" description="Basic and acidic residues" evidence="4">
    <location>
        <begin position="394"/>
        <end position="411"/>
    </location>
</feature>
<dbReference type="PANTHER" id="PTHR24198:SF165">
    <property type="entry name" value="ANKYRIN REPEAT-CONTAINING PROTEIN-RELATED"/>
    <property type="match status" value="1"/>
</dbReference>
<dbReference type="Gene3D" id="1.10.287.110">
    <property type="entry name" value="DnaJ domain"/>
    <property type="match status" value="1"/>
</dbReference>
<dbReference type="PRINTS" id="PR00625">
    <property type="entry name" value="JDOMAIN"/>
</dbReference>
<dbReference type="PROSITE" id="PS50076">
    <property type="entry name" value="DNAJ_2"/>
    <property type="match status" value="1"/>
</dbReference>
<organism evidence="6 7">
    <name type="scientific">Rhodocollybia butyracea</name>
    <dbReference type="NCBI Taxonomy" id="206335"/>
    <lineage>
        <taxon>Eukaryota</taxon>
        <taxon>Fungi</taxon>
        <taxon>Dikarya</taxon>
        <taxon>Basidiomycota</taxon>
        <taxon>Agaricomycotina</taxon>
        <taxon>Agaricomycetes</taxon>
        <taxon>Agaricomycetidae</taxon>
        <taxon>Agaricales</taxon>
        <taxon>Marasmiineae</taxon>
        <taxon>Omphalotaceae</taxon>
        <taxon>Rhodocollybia</taxon>
    </lineage>
</organism>
<dbReference type="Pfam" id="PF12796">
    <property type="entry name" value="Ank_2"/>
    <property type="match status" value="1"/>
</dbReference>
<name>A0A9P5Q642_9AGAR</name>
<dbReference type="SUPFAM" id="SSF48403">
    <property type="entry name" value="Ankyrin repeat"/>
    <property type="match status" value="1"/>
</dbReference>
<dbReference type="OrthoDB" id="10250354at2759"/>
<evidence type="ECO:0000313" key="7">
    <source>
        <dbReference type="Proteomes" id="UP000772434"/>
    </source>
</evidence>
<evidence type="ECO:0000256" key="4">
    <source>
        <dbReference type="SAM" id="MobiDB-lite"/>
    </source>
</evidence>
<feature type="compositionally biased region" description="Polar residues" evidence="4">
    <location>
        <begin position="661"/>
        <end position="677"/>
    </location>
</feature>
<dbReference type="Pfam" id="PF00226">
    <property type="entry name" value="DnaJ"/>
    <property type="match status" value="1"/>
</dbReference>
<evidence type="ECO:0000256" key="3">
    <source>
        <dbReference type="SAM" id="Coils"/>
    </source>
</evidence>
<evidence type="ECO:0000259" key="5">
    <source>
        <dbReference type="PROSITE" id="PS50076"/>
    </source>
</evidence>
<feature type="compositionally biased region" description="Basic and acidic residues" evidence="4">
    <location>
        <begin position="418"/>
        <end position="520"/>
    </location>
</feature>
<reference evidence="6" key="1">
    <citation type="submission" date="2020-11" db="EMBL/GenBank/DDBJ databases">
        <authorList>
            <consortium name="DOE Joint Genome Institute"/>
            <person name="Ahrendt S."/>
            <person name="Riley R."/>
            <person name="Andreopoulos W."/>
            <person name="Labutti K."/>
            <person name="Pangilinan J."/>
            <person name="Ruiz-Duenas F.J."/>
            <person name="Barrasa J.M."/>
            <person name="Sanchez-Garcia M."/>
            <person name="Camarero S."/>
            <person name="Miyauchi S."/>
            <person name="Serrano A."/>
            <person name="Linde D."/>
            <person name="Babiker R."/>
            <person name="Drula E."/>
            <person name="Ayuso-Fernandez I."/>
            <person name="Pacheco R."/>
            <person name="Padilla G."/>
            <person name="Ferreira P."/>
            <person name="Barriuso J."/>
            <person name="Kellner H."/>
            <person name="Castanera R."/>
            <person name="Alfaro M."/>
            <person name="Ramirez L."/>
            <person name="Pisabarro A.G."/>
            <person name="Kuo A."/>
            <person name="Tritt A."/>
            <person name="Lipzen A."/>
            <person name="He G."/>
            <person name="Yan M."/>
            <person name="Ng V."/>
            <person name="Cullen D."/>
            <person name="Martin F."/>
            <person name="Rosso M.-N."/>
            <person name="Henrissat B."/>
            <person name="Hibbett D."/>
            <person name="Martinez A.T."/>
            <person name="Grigoriev I.V."/>
        </authorList>
    </citation>
    <scope>NUCLEOTIDE SEQUENCE</scope>
    <source>
        <strain evidence="6">AH 40177</strain>
    </source>
</reference>
<dbReference type="CDD" id="cd06257">
    <property type="entry name" value="DnaJ"/>
    <property type="match status" value="1"/>
</dbReference>
<dbReference type="SMART" id="SM00248">
    <property type="entry name" value="ANK"/>
    <property type="match status" value="3"/>
</dbReference>
<feature type="region of interest" description="Disordered" evidence="4">
    <location>
        <begin position="341"/>
        <end position="381"/>
    </location>
</feature>
<dbReference type="Proteomes" id="UP000772434">
    <property type="component" value="Unassembled WGS sequence"/>
</dbReference>
<evidence type="ECO:0000313" key="6">
    <source>
        <dbReference type="EMBL" id="KAF9076133.1"/>
    </source>
</evidence>
<evidence type="ECO:0000256" key="2">
    <source>
        <dbReference type="ARBA" id="ARBA00023043"/>
    </source>
</evidence>
<dbReference type="InterPro" id="IPR036869">
    <property type="entry name" value="J_dom_sf"/>
</dbReference>
<dbReference type="PANTHER" id="PTHR24198">
    <property type="entry name" value="ANKYRIN REPEAT AND PROTEIN KINASE DOMAIN-CONTAINING PROTEIN"/>
    <property type="match status" value="1"/>
</dbReference>
<keyword evidence="1" id="KW-0677">Repeat</keyword>
<accession>A0A9P5Q642</accession>
<dbReference type="SUPFAM" id="SSF46565">
    <property type="entry name" value="Chaperone J-domain"/>
    <property type="match status" value="1"/>
</dbReference>
<feature type="compositionally biased region" description="Basic and acidic residues" evidence="4">
    <location>
        <begin position="562"/>
        <end position="580"/>
    </location>
</feature>
<feature type="compositionally biased region" description="Basic and acidic residues" evidence="4">
    <location>
        <begin position="609"/>
        <end position="628"/>
    </location>
</feature>
<evidence type="ECO:0000256" key="1">
    <source>
        <dbReference type="ARBA" id="ARBA00022737"/>
    </source>
</evidence>
<dbReference type="SMART" id="SM00271">
    <property type="entry name" value="DnaJ"/>
    <property type="match status" value="1"/>
</dbReference>
<feature type="compositionally biased region" description="Basic and acidic residues" evidence="4">
    <location>
        <begin position="350"/>
        <end position="381"/>
    </location>
</feature>
<keyword evidence="3" id="KW-0175">Coiled coil</keyword>
<dbReference type="AlphaFoldDB" id="A0A9P5Q642"/>
<gene>
    <name evidence="6" type="ORF">BDP27DRAFT_1313947</name>
</gene>
<protein>
    <recommendedName>
        <fullName evidence="5">J domain-containing protein</fullName>
    </recommendedName>
</protein>
<proteinExistence type="predicted"/>
<dbReference type="EMBL" id="JADNRY010000007">
    <property type="protein sequence ID" value="KAF9076133.1"/>
    <property type="molecule type" value="Genomic_DNA"/>
</dbReference>
<comment type="caution">
    <text evidence="6">The sequence shown here is derived from an EMBL/GenBank/DDBJ whole genome shotgun (WGS) entry which is preliminary data.</text>
</comment>
<dbReference type="InterPro" id="IPR036770">
    <property type="entry name" value="Ankyrin_rpt-contain_sf"/>
</dbReference>